<dbReference type="EMBL" id="BQNB010014800">
    <property type="protein sequence ID" value="GJT32524.1"/>
    <property type="molecule type" value="Genomic_DNA"/>
</dbReference>
<dbReference type="InterPro" id="IPR041577">
    <property type="entry name" value="RT_RNaseH_2"/>
</dbReference>
<dbReference type="PANTHER" id="PTHR48475:SF2">
    <property type="entry name" value="RIBONUCLEASE H"/>
    <property type="match status" value="1"/>
</dbReference>
<dbReference type="Pfam" id="PF00665">
    <property type="entry name" value="rve"/>
    <property type="match status" value="1"/>
</dbReference>
<keyword evidence="2" id="KW-0548">Nucleotidyltransferase</keyword>
<dbReference type="InterPro" id="IPR001584">
    <property type="entry name" value="Integrase_cat-core"/>
</dbReference>
<sequence length="620" mass="70127">MKKLIAELPMLTAPKEKEELIVYLAAAKEAISAVLMTDKEGKQVPVYFVSRALRGPEINYTPIEKLVLAFLSASKRLKRYFQAHTIVKFELEGYDIQYRPMTASKGQILAYFIVERPEEESPDELMTEPEELPEPWTLFTDGSSCVDSSGAGLILTNAEGTEFTYATRHDPIFEQSKNARKKLQGIFHQASITERNKKADALSKIASISFAHLSKQVLVEELKEKSINEKEILAVVEEEGNTWMTPICEYLTKEILPADKKKARAVRRKAARYTMINGTLYKKSFLGPWPRCVGLLQANYLLREIHEGSCSMHSGPRSVVAKAIRTGYYWPTMHMDARKIDIAGPFPEGPGKVKFLIVAIDYFTKWIEAKHVATITGNPVKKFVWDNIVCRFGLLGEIVSDNGKQFCDNPFKDWCEKLCICQCFASVKHPQINGLIERANKTLGEGIKARLDERSKDLIGELSHVLWSHRTMIKSSNGETPFSLTYGIEAVIPAEIGMPTLRTMEVDPTKNDEALEINLDLIEEKREQAAIQEAKSKTKMEKYYNSRVRGTSFKPGDMVYRSNDASHARDGGKLGPKWEGPYEVAESLGKGAYKLKDYKGNELPRTWNICNLKKCYIHEM</sequence>
<dbReference type="Gene3D" id="1.10.340.70">
    <property type="match status" value="1"/>
</dbReference>
<evidence type="ECO:0000313" key="2">
    <source>
        <dbReference type="EMBL" id="GJT32524.1"/>
    </source>
</evidence>
<proteinExistence type="predicted"/>
<name>A0ABQ5D0J9_9ASTR</name>
<organism evidence="2 3">
    <name type="scientific">Tanacetum coccineum</name>
    <dbReference type="NCBI Taxonomy" id="301880"/>
    <lineage>
        <taxon>Eukaryota</taxon>
        <taxon>Viridiplantae</taxon>
        <taxon>Streptophyta</taxon>
        <taxon>Embryophyta</taxon>
        <taxon>Tracheophyta</taxon>
        <taxon>Spermatophyta</taxon>
        <taxon>Magnoliopsida</taxon>
        <taxon>eudicotyledons</taxon>
        <taxon>Gunneridae</taxon>
        <taxon>Pentapetalae</taxon>
        <taxon>asterids</taxon>
        <taxon>campanulids</taxon>
        <taxon>Asterales</taxon>
        <taxon>Asteraceae</taxon>
        <taxon>Asteroideae</taxon>
        <taxon>Anthemideae</taxon>
        <taxon>Anthemidinae</taxon>
        <taxon>Tanacetum</taxon>
    </lineage>
</organism>
<dbReference type="InterPro" id="IPR012337">
    <property type="entry name" value="RNaseH-like_sf"/>
</dbReference>
<keyword evidence="3" id="KW-1185">Reference proteome</keyword>
<reference evidence="2" key="2">
    <citation type="submission" date="2022-01" db="EMBL/GenBank/DDBJ databases">
        <authorList>
            <person name="Yamashiro T."/>
            <person name="Shiraishi A."/>
            <person name="Satake H."/>
            <person name="Nakayama K."/>
        </authorList>
    </citation>
    <scope>NUCLEOTIDE SEQUENCE</scope>
</reference>
<feature type="domain" description="Integrase catalytic" evidence="1">
    <location>
        <begin position="327"/>
        <end position="489"/>
    </location>
</feature>
<keyword evidence="2" id="KW-0808">Transferase</keyword>
<dbReference type="SUPFAM" id="SSF56672">
    <property type="entry name" value="DNA/RNA polymerases"/>
    <property type="match status" value="1"/>
</dbReference>
<dbReference type="InterPro" id="IPR043502">
    <property type="entry name" value="DNA/RNA_pol_sf"/>
</dbReference>
<dbReference type="Proteomes" id="UP001151760">
    <property type="component" value="Unassembled WGS sequence"/>
</dbReference>
<dbReference type="Pfam" id="PF17919">
    <property type="entry name" value="RT_RNaseH_2"/>
    <property type="match status" value="1"/>
</dbReference>
<dbReference type="PROSITE" id="PS50994">
    <property type="entry name" value="INTEGRASE"/>
    <property type="match status" value="1"/>
</dbReference>
<dbReference type="InterPro" id="IPR036397">
    <property type="entry name" value="RNaseH_sf"/>
</dbReference>
<accession>A0ABQ5D0J9</accession>
<dbReference type="SUPFAM" id="SSF53098">
    <property type="entry name" value="Ribonuclease H-like"/>
    <property type="match status" value="1"/>
</dbReference>
<dbReference type="GO" id="GO:0003964">
    <property type="term" value="F:RNA-directed DNA polymerase activity"/>
    <property type="evidence" value="ECO:0007669"/>
    <property type="project" value="UniProtKB-KW"/>
</dbReference>
<evidence type="ECO:0000259" key="1">
    <source>
        <dbReference type="PROSITE" id="PS50994"/>
    </source>
</evidence>
<protein>
    <submittedName>
        <fullName evidence="2">Reverse transcriptase domain-containing protein</fullName>
    </submittedName>
</protein>
<gene>
    <name evidence="2" type="ORF">Tco_0922943</name>
</gene>
<reference evidence="2" key="1">
    <citation type="journal article" date="2022" name="Int. J. Mol. Sci.">
        <title>Draft Genome of Tanacetum Coccineum: Genomic Comparison of Closely Related Tanacetum-Family Plants.</title>
        <authorList>
            <person name="Yamashiro T."/>
            <person name="Shiraishi A."/>
            <person name="Nakayama K."/>
            <person name="Satake H."/>
        </authorList>
    </citation>
    <scope>NUCLEOTIDE SEQUENCE</scope>
</reference>
<evidence type="ECO:0000313" key="3">
    <source>
        <dbReference type="Proteomes" id="UP001151760"/>
    </source>
</evidence>
<dbReference type="PANTHER" id="PTHR48475">
    <property type="entry name" value="RIBONUCLEASE H"/>
    <property type="match status" value="1"/>
</dbReference>
<keyword evidence="2" id="KW-0695">RNA-directed DNA polymerase</keyword>
<dbReference type="Gene3D" id="3.30.420.10">
    <property type="entry name" value="Ribonuclease H-like superfamily/Ribonuclease H"/>
    <property type="match status" value="1"/>
</dbReference>
<comment type="caution">
    <text evidence="2">The sequence shown here is derived from an EMBL/GenBank/DDBJ whole genome shotgun (WGS) entry which is preliminary data.</text>
</comment>